<proteinExistence type="predicted"/>
<feature type="region of interest" description="Disordered" evidence="1">
    <location>
        <begin position="48"/>
        <end position="71"/>
    </location>
</feature>
<name>A0A4E9EFP2_GIBZA</name>
<protein>
    <submittedName>
        <fullName evidence="2">Uncharacterized protein</fullName>
    </submittedName>
</protein>
<sequence length="71" mass="8060">MSETGTRRTPLATNWTKNFNMENVSNRLNINSEKDSQDLLLRNIRALPEREPLPPSTMASSSTQLPLMSRT</sequence>
<gene>
    <name evidence="2" type="ORF">FUG_LOCUS431611</name>
</gene>
<dbReference type="AlphaFoldDB" id="A0A4E9EFP2"/>
<evidence type="ECO:0000256" key="1">
    <source>
        <dbReference type="SAM" id="MobiDB-lite"/>
    </source>
</evidence>
<accession>A0A4E9EFP2</accession>
<reference evidence="2" key="1">
    <citation type="submission" date="2019-04" db="EMBL/GenBank/DDBJ databases">
        <authorList>
            <person name="Melise S."/>
            <person name="Noan J."/>
            <person name="Okalmin O."/>
        </authorList>
    </citation>
    <scope>NUCLEOTIDE SEQUENCE</scope>
    <source>
        <strain evidence="2">FN9</strain>
    </source>
</reference>
<organism evidence="2">
    <name type="scientific">Gibberella zeae</name>
    <name type="common">Wheat head blight fungus</name>
    <name type="synonym">Fusarium graminearum</name>
    <dbReference type="NCBI Taxonomy" id="5518"/>
    <lineage>
        <taxon>Eukaryota</taxon>
        <taxon>Fungi</taxon>
        <taxon>Dikarya</taxon>
        <taxon>Ascomycota</taxon>
        <taxon>Pezizomycotina</taxon>
        <taxon>Sordariomycetes</taxon>
        <taxon>Hypocreomycetidae</taxon>
        <taxon>Hypocreales</taxon>
        <taxon>Nectriaceae</taxon>
        <taxon>Fusarium</taxon>
    </lineage>
</organism>
<feature type="compositionally biased region" description="Polar residues" evidence="1">
    <location>
        <begin position="57"/>
        <end position="71"/>
    </location>
</feature>
<evidence type="ECO:0000313" key="2">
    <source>
        <dbReference type="EMBL" id="VIO61479.1"/>
    </source>
</evidence>
<dbReference type="EMBL" id="CAAKMV010000152">
    <property type="protein sequence ID" value="VIO61479.1"/>
    <property type="molecule type" value="Genomic_DNA"/>
</dbReference>